<dbReference type="Gene3D" id="2.60.120.260">
    <property type="entry name" value="Galactose-binding domain-like"/>
    <property type="match status" value="1"/>
</dbReference>
<sequence>MKKMKLLNLFLISIFICFTTACTKDVAPPLIHGEPITGTPPTPDPGDTDPDPTTPIITKIFDNADLIDGWEQTGTNSLYTDSKEGAASVKFTITSGLDLRMQKQLTRPIVTQLTKETAQLNFWLWIENVSKLDMSTGQIEITSSGGPDVNEFNWSTASLSLKDGWNEVKLKVSQAGASGDGGADLDAINFFRMYFKLKEATTTPFSVALDDIKFVEAEVITDPVDNMLLDACDDITGWNRGTAAELSLNTLDKQEGTGSLSFIFKDRPGSPGTPTSTAEGGSSALEFKKEFATPLNPEITIEDGKFTFWLWVADVSEIDWAATNSQIELSSSGRADMNEIHWFPSQIENPKNGWNKVELKLSEGAEQGGTVDLTNINFFRMYLRATGLVSEENPLTIGADHLKFEKE</sequence>
<accession>A0A2S9J7W4</accession>
<keyword evidence="2" id="KW-0732">Signal</keyword>
<feature type="chain" id="PRO_5015711437" description="CBM11 domain-containing protein" evidence="2">
    <location>
        <begin position="22"/>
        <end position="407"/>
    </location>
</feature>
<reference evidence="3 4" key="1">
    <citation type="submission" date="2018-02" db="EMBL/GenBank/DDBJ databases">
        <title>The draft genome of Sphingobacterium sp. 5JN-11.</title>
        <authorList>
            <person name="Liu L."/>
            <person name="Li L."/>
            <person name="Liang L."/>
            <person name="Zhang X."/>
            <person name="Wang T."/>
        </authorList>
    </citation>
    <scope>NUCLEOTIDE SEQUENCE [LARGE SCALE GENOMIC DNA]</scope>
    <source>
        <strain evidence="3 4">5JN-11</strain>
    </source>
</reference>
<evidence type="ECO:0000256" key="2">
    <source>
        <dbReference type="SAM" id="SignalP"/>
    </source>
</evidence>
<gene>
    <name evidence="3" type="ORF">C5745_02805</name>
</gene>
<protein>
    <recommendedName>
        <fullName evidence="5">CBM11 domain-containing protein</fullName>
    </recommendedName>
</protein>
<name>A0A2S9J7W4_9SPHI</name>
<keyword evidence="4" id="KW-1185">Reference proteome</keyword>
<dbReference type="Proteomes" id="UP000239711">
    <property type="component" value="Unassembled WGS sequence"/>
</dbReference>
<dbReference type="EMBL" id="PVBQ01000002">
    <property type="protein sequence ID" value="PRD48886.1"/>
    <property type="molecule type" value="Genomic_DNA"/>
</dbReference>
<proteinExistence type="predicted"/>
<evidence type="ECO:0000256" key="1">
    <source>
        <dbReference type="SAM" id="MobiDB-lite"/>
    </source>
</evidence>
<feature type="signal peptide" evidence="2">
    <location>
        <begin position="1"/>
        <end position="21"/>
    </location>
</feature>
<evidence type="ECO:0000313" key="4">
    <source>
        <dbReference type="Proteomes" id="UP000239711"/>
    </source>
</evidence>
<feature type="region of interest" description="Disordered" evidence="1">
    <location>
        <begin position="29"/>
        <end position="53"/>
    </location>
</feature>
<organism evidence="3 4">
    <name type="scientific">Sphingobacterium haloxyli</name>
    <dbReference type="NCBI Taxonomy" id="2100533"/>
    <lineage>
        <taxon>Bacteria</taxon>
        <taxon>Pseudomonadati</taxon>
        <taxon>Bacteroidota</taxon>
        <taxon>Sphingobacteriia</taxon>
        <taxon>Sphingobacteriales</taxon>
        <taxon>Sphingobacteriaceae</taxon>
        <taxon>Sphingobacterium</taxon>
    </lineage>
</organism>
<evidence type="ECO:0008006" key="5">
    <source>
        <dbReference type="Google" id="ProtNLM"/>
    </source>
</evidence>
<dbReference type="PROSITE" id="PS51257">
    <property type="entry name" value="PROKAR_LIPOPROTEIN"/>
    <property type="match status" value="1"/>
</dbReference>
<feature type="region of interest" description="Disordered" evidence="1">
    <location>
        <begin position="263"/>
        <end position="282"/>
    </location>
</feature>
<dbReference type="AlphaFoldDB" id="A0A2S9J7W4"/>
<evidence type="ECO:0000313" key="3">
    <source>
        <dbReference type="EMBL" id="PRD48886.1"/>
    </source>
</evidence>
<comment type="caution">
    <text evidence="3">The sequence shown here is derived from an EMBL/GenBank/DDBJ whole genome shotgun (WGS) entry which is preliminary data.</text>
</comment>